<keyword evidence="3" id="KW-1185">Reference proteome</keyword>
<dbReference type="OrthoDB" id="10330027at2759"/>
<evidence type="ECO:0000313" key="2">
    <source>
        <dbReference type="EMBL" id="CAG2230822.1"/>
    </source>
</evidence>
<evidence type="ECO:0008006" key="4">
    <source>
        <dbReference type="Google" id="ProtNLM"/>
    </source>
</evidence>
<reference evidence="2" key="1">
    <citation type="submission" date="2021-03" db="EMBL/GenBank/DDBJ databases">
        <authorList>
            <person name="Bekaert M."/>
        </authorList>
    </citation>
    <scope>NUCLEOTIDE SEQUENCE</scope>
</reference>
<gene>
    <name evidence="2" type="ORF">MEDL_43648</name>
</gene>
<proteinExistence type="predicted"/>
<dbReference type="AlphaFoldDB" id="A0A8S3TBB5"/>
<protein>
    <recommendedName>
        <fullName evidence="4">Endonuclease/exonuclease/phosphatase domain-containing protein</fullName>
    </recommendedName>
</protein>
<dbReference type="InterPro" id="IPR036691">
    <property type="entry name" value="Endo/exonu/phosph_ase_sf"/>
</dbReference>
<organism evidence="2 3">
    <name type="scientific">Mytilus edulis</name>
    <name type="common">Blue mussel</name>
    <dbReference type="NCBI Taxonomy" id="6550"/>
    <lineage>
        <taxon>Eukaryota</taxon>
        <taxon>Metazoa</taxon>
        <taxon>Spiralia</taxon>
        <taxon>Lophotrochozoa</taxon>
        <taxon>Mollusca</taxon>
        <taxon>Bivalvia</taxon>
        <taxon>Autobranchia</taxon>
        <taxon>Pteriomorphia</taxon>
        <taxon>Mytilida</taxon>
        <taxon>Mytiloidea</taxon>
        <taxon>Mytilidae</taxon>
        <taxon>Mytilinae</taxon>
        <taxon>Mytilus</taxon>
    </lineage>
</organism>
<comment type="caution">
    <text evidence="2">The sequence shown here is derived from an EMBL/GenBank/DDBJ whole genome shotgun (WGS) entry which is preliminary data.</text>
</comment>
<feature type="region of interest" description="Disordered" evidence="1">
    <location>
        <begin position="1"/>
        <end position="23"/>
    </location>
</feature>
<dbReference type="SUPFAM" id="SSF56219">
    <property type="entry name" value="DNase I-like"/>
    <property type="match status" value="1"/>
</dbReference>
<accession>A0A8S3TBB5</accession>
<sequence>MSSKINDMEKRVQEVEDRNSKIEDSVEEMSQIVNSALDKYTDNSDQIEILNKAIKALQNTKDNRKLDEVHVSKLRSLEEDVVEMKWRSMQNNLIFSGLRYQPDEDTEIKIRDFINKELGLYNTISFGNVHRFGKKIETDRSTRGELKFSFLNICGLKSKSLAPEFSDLVINNDISIFVETKTDKLDIISLPNGYSCFSKHRSKFKRKSGGIVIIYKSELEKFLTFPKTNSEFVQWIQFSKDLLNDNVLMGCVYIPPEGSKYSSVDAFTEIENEFLHLSEPNLKNVLIGDFNAKTSTLPDYVIPDQHLLEILNTDDTHTMHYFSDYNGLLTNNISLQRYSKCACRPNTYGHRLLELCKKMNIYIANSRIGNDKTVGKITCNDVSVVDYLILSSDLFQMTKNFEVEEFNPILSDVHCNLKFTLESQPYTNINNVKTVEKQVIKWNNNKQDKFVKFVKEKKSEGIRDIETILDKLIDRNDTVQQTDIDTAMNKICEIFNSSSISVFGTKCKNQKYAKHNEKPWYKRGCKSKRNLFHQARQRYGNLKSKENKKALKEASKSYKKELNRSYNDFQMNTAKDLRKLAKSDPKRLWQKLNSINTNKSNKTDAVKIEDLYEHFNV</sequence>
<evidence type="ECO:0000313" key="3">
    <source>
        <dbReference type="Proteomes" id="UP000683360"/>
    </source>
</evidence>
<evidence type="ECO:0000256" key="1">
    <source>
        <dbReference type="SAM" id="MobiDB-lite"/>
    </source>
</evidence>
<name>A0A8S3TBB5_MYTED</name>
<dbReference type="EMBL" id="CAJPWZ010002106">
    <property type="protein sequence ID" value="CAG2230822.1"/>
    <property type="molecule type" value="Genomic_DNA"/>
</dbReference>
<dbReference type="Proteomes" id="UP000683360">
    <property type="component" value="Unassembled WGS sequence"/>
</dbReference>
<dbReference type="Gene3D" id="3.60.10.10">
    <property type="entry name" value="Endonuclease/exonuclease/phosphatase"/>
    <property type="match status" value="1"/>
</dbReference>